<dbReference type="InterPro" id="IPR010182">
    <property type="entry name" value="ArgE/DapE"/>
</dbReference>
<keyword evidence="6" id="KW-0862">Zinc</keyword>
<dbReference type="InterPro" id="IPR011650">
    <property type="entry name" value="Peptidase_M20_dimer"/>
</dbReference>
<evidence type="ECO:0000313" key="9">
    <source>
        <dbReference type="EMBL" id="MBM7634152.1"/>
    </source>
</evidence>
<evidence type="ECO:0000256" key="7">
    <source>
        <dbReference type="ARBA" id="ARBA00023285"/>
    </source>
</evidence>
<dbReference type="Pfam" id="PF01546">
    <property type="entry name" value="Peptidase_M20"/>
    <property type="match status" value="1"/>
</dbReference>
<evidence type="ECO:0000256" key="5">
    <source>
        <dbReference type="ARBA" id="ARBA00022801"/>
    </source>
</evidence>
<protein>
    <submittedName>
        <fullName evidence="9">Acetylornithine deacetylase</fullName>
        <ecNumber evidence="9">3.5.1.16</ecNumber>
    </submittedName>
</protein>
<evidence type="ECO:0000256" key="1">
    <source>
        <dbReference type="ARBA" id="ARBA00001941"/>
    </source>
</evidence>
<dbReference type="NCBIfam" id="TIGR01910">
    <property type="entry name" value="DapE-ArgE"/>
    <property type="match status" value="1"/>
</dbReference>
<feature type="domain" description="Peptidase M20 dimerisation" evidence="8">
    <location>
        <begin position="205"/>
        <end position="314"/>
    </location>
</feature>
<dbReference type="EC" id="3.5.1.16" evidence="9"/>
<comment type="caution">
    <text evidence="9">The sequence shown here is derived from an EMBL/GenBank/DDBJ whole genome shotgun (WGS) entry which is preliminary data.</text>
</comment>
<name>A0ABS2PFX8_9BACL</name>
<reference evidence="9 10" key="1">
    <citation type="submission" date="2021-01" db="EMBL/GenBank/DDBJ databases">
        <title>Genomic Encyclopedia of Type Strains, Phase IV (KMG-IV): sequencing the most valuable type-strain genomes for metagenomic binning, comparative biology and taxonomic classification.</title>
        <authorList>
            <person name="Goeker M."/>
        </authorList>
    </citation>
    <scope>NUCLEOTIDE SEQUENCE [LARGE SCALE GENOMIC DNA]</scope>
    <source>
        <strain evidence="9 10">DSM 25540</strain>
    </source>
</reference>
<evidence type="ECO:0000259" key="8">
    <source>
        <dbReference type="Pfam" id="PF07687"/>
    </source>
</evidence>
<dbReference type="PANTHER" id="PTHR43808">
    <property type="entry name" value="ACETYLORNITHINE DEACETYLASE"/>
    <property type="match status" value="1"/>
</dbReference>
<keyword evidence="4" id="KW-0479">Metal-binding</keyword>
<gene>
    <name evidence="9" type="ORF">JOD17_003252</name>
</gene>
<dbReference type="Proteomes" id="UP000741863">
    <property type="component" value="Unassembled WGS sequence"/>
</dbReference>
<evidence type="ECO:0000256" key="3">
    <source>
        <dbReference type="ARBA" id="ARBA00006247"/>
    </source>
</evidence>
<keyword evidence="10" id="KW-1185">Reference proteome</keyword>
<sequence>MKVQLSAKERIDHYINENQTELVEAIQEAVRMKSVVGTEQEMIHFMKQKYEDLGLETVTVQPDYEKIQDHEGFSSSGLSFDNRYNVIGIYHGDSDKRSLTLEGHVDVVSAEPIEFWTKDPYAAIIEGNRLYGRGSMDMKSGLLANWFALKALLDLGLKPAGTVQLHSTIEEESGGAGGALTCLDEGYVTDGFITTEPHSLNVTVSHTGVMYFRVSVYGKTAHASRTQDGVNAISKMYPIYHALQQLEETRAEEVQFELYQRGSDKQSVNLNIGTFQAGDWASNVAGKATIECRIGFIPGETREQIRDLVEKTILNAVEDDGWLRKHPPQIEWYGWTTEAWYQDPDDDYVQEFLQTAKDVLDTNDVQIIGRTGGNDARFTQYYNRPGIGFGPVGSGAHSPDEYVEIDSVLKTANVLANHILEWTAKDRKHDSN</sequence>
<evidence type="ECO:0000313" key="10">
    <source>
        <dbReference type="Proteomes" id="UP000741863"/>
    </source>
</evidence>
<dbReference type="Gene3D" id="3.30.70.360">
    <property type="match status" value="1"/>
</dbReference>
<accession>A0ABS2PFX8</accession>
<dbReference type="InterPro" id="IPR002933">
    <property type="entry name" value="Peptidase_M20"/>
</dbReference>
<dbReference type="SUPFAM" id="SSF55031">
    <property type="entry name" value="Bacterial exopeptidase dimerisation domain"/>
    <property type="match status" value="1"/>
</dbReference>
<dbReference type="RefSeq" id="WP_204698911.1">
    <property type="nucleotide sequence ID" value="NZ_JAFBEC010000009.1"/>
</dbReference>
<dbReference type="SUPFAM" id="SSF53187">
    <property type="entry name" value="Zn-dependent exopeptidases"/>
    <property type="match status" value="1"/>
</dbReference>
<dbReference type="EMBL" id="JAFBEC010000009">
    <property type="protein sequence ID" value="MBM7634152.1"/>
    <property type="molecule type" value="Genomic_DNA"/>
</dbReference>
<evidence type="ECO:0000256" key="6">
    <source>
        <dbReference type="ARBA" id="ARBA00022833"/>
    </source>
</evidence>
<dbReference type="GO" id="GO:0008777">
    <property type="term" value="F:acetylornithine deacetylase activity"/>
    <property type="evidence" value="ECO:0007669"/>
    <property type="project" value="UniProtKB-EC"/>
</dbReference>
<comment type="cofactor">
    <cofactor evidence="2">
        <name>Zn(2+)</name>
        <dbReference type="ChEBI" id="CHEBI:29105"/>
    </cofactor>
</comment>
<keyword evidence="7" id="KW-0170">Cobalt</keyword>
<dbReference type="Gene3D" id="3.40.630.10">
    <property type="entry name" value="Zn peptidases"/>
    <property type="match status" value="1"/>
</dbReference>
<dbReference type="Pfam" id="PF07687">
    <property type="entry name" value="M20_dimer"/>
    <property type="match status" value="1"/>
</dbReference>
<proteinExistence type="inferred from homology"/>
<organism evidence="9 10">
    <name type="scientific">Geomicrobium sediminis</name>
    <dbReference type="NCBI Taxonomy" id="1347788"/>
    <lineage>
        <taxon>Bacteria</taxon>
        <taxon>Bacillati</taxon>
        <taxon>Bacillota</taxon>
        <taxon>Bacilli</taxon>
        <taxon>Bacillales</taxon>
        <taxon>Geomicrobium</taxon>
    </lineage>
</organism>
<dbReference type="PANTHER" id="PTHR43808:SF25">
    <property type="entry name" value="PEPTIDASE M20 DIMERISATION DOMAIN-CONTAINING PROTEIN"/>
    <property type="match status" value="1"/>
</dbReference>
<dbReference type="InterPro" id="IPR050072">
    <property type="entry name" value="Peptidase_M20A"/>
</dbReference>
<evidence type="ECO:0000256" key="2">
    <source>
        <dbReference type="ARBA" id="ARBA00001947"/>
    </source>
</evidence>
<dbReference type="InterPro" id="IPR036264">
    <property type="entry name" value="Bact_exopeptidase_dim_dom"/>
</dbReference>
<keyword evidence="5 9" id="KW-0378">Hydrolase</keyword>
<comment type="similarity">
    <text evidence="3">Belongs to the peptidase M20A family.</text>
</comment>
<comment type="cofactor">
    <cofactor evidence="1">
        <name>Co(2+)</name>
        <dbReference type="ChEBI" id="CHEBI:48828"/>
    </cofactor>
</comment>
<evidence type="ECO:0000256" key="4">
    <source>
        <dbReference type="ARBA" id="ARBA00022723"/>
    </source>
</evidence>